<evidence type="ECO:0000313" key="2">
    <source>
        <dbReference type="Proteomes" id="UP000184295"/>
    </source>
</evidence>
<organism evidence="1 2">
    <name type="scientific">Ferrithrix thermotolerans DSM 19514</name>
    <dbReference type="NCBI Taxonomy" id="1121881"/>
    <lineage>
        <taxon>Bacteria</taxon>
        <taxon>Bacillati</taxon>
        <taxon>Actinomycetota</taxon>
        <taxon>Acidimicrobiia</taxon>
        <taxon>Acidimicrobiales</taxon>
        <taxon>Acidimicrobiaceae</taxon>
        <taxon>Ferrithrix</taxon>
    </lineage>
</organism>
<dbReference type="EMBL" id="FQUL01000015">
    <property type="protein sequence ID" value="SHE66868.1"/>
    <property type="molecule type" value="Genomic_DNA"/>
</dbReference>
<dbReference type="STRING" id="1121881.SAMN02745225_01287"/>
<dbReference type="Proteomes" id="UP000184295">
    <property type="component" value="Unassembled WGS sequence"/>
</dbReference>
<proteinExistence type="predicted"/>
<sequence length="79" mass="9258">MAWLAALGIDQTLHNMVLYENAIMYERREATISAGWRAEGRSVMRLLFSLCLPTRYPLPVKSFYDFRLVLKLKNCEVIY</sequence>
<evidence type="ECO:0000313" key="1">
    <source>
        <dbReference type="EMBL" id="SHE66868.1"/>
    </source>
</evidence>
<dbReference type="AlphaFoldDB" id="A0A1M4VDB7"/>
<keyword evidence="2" id="KW-1185">Reference proteome</keyword>
<protein>
    <submittedName>
        <fullName evidence="1">Uncharacterized protein</fullName>
    </submittedName>
</protein>
<accession>A0A1M4VDB7</accession>
<gene>
    <name evidence="1" type="ORF">SAMN02745225_01287</name>
</gene>
<name>A0A1M4VDB7_9ACTN</name>
<reference evidence="2" key="1">
    <citation type="submission" date="2016-11" db="EMBL/GenBank/DDBJ databases">
        <authorList>
            <person name="Varghese N."/>
            <person name="Submissions S."/>
        </authorList>
    </citation>
    <scope>NUCLEOTIDE SEQUENCE [LARGE SCALE GENOMIC DNA]</scope>
    <source>
        <strain evidence="2">DSM 19514</strain>
    </source>
</reference>